<organism evidence="3 4">
    <name type="scientific">Cryptococcus floricola</name>
    <dbReference type="NCBI Taxonomy" id="2591691"/>
    <lineage>
        <taxon>Eukaryota</taxon>
        <taxon>Fungi</taxon>
        <taxon>Dikarya</taxon>
        <taxon>Basidiomycota</taxon>
        <taxon>Agaricomycotina</taxon>
        <taxon>Tremellomycetes</taxon>
        <taxon>Tremellales</taxon>
        <taxon>Cryptococcaceae</taxon>
        <taxon>Cryptococcus</taxon>
    </lineage>
</organism>
<evidence type="ECO:0000313" key="4">
    <source>
        <dbReference type="Proteomes" id="UP000322245"/>
    </source>
</evidence>
<dbReference type="InterPro" id="IPR002347">
    <property type="entry name" value="SDR_fam"/>
</dbReference>
<dbReference type="CDD" id="cd05233">
    <property type="entry name" value="SDR_c"/>
    <property type="match status" value="1"/>
</dbReference>
<evidence type="ECO:0000256" key="1">
    <source>
        <dbReference type="ARBA" id="ARBA00006484"/>
    </source>
</evidence>
<dbReference type="SUPFAM" id="SSF51735">
    <property type="entry name" value="NAD(P)-binding Rossmann-fold domains"/>
    <property type="match status" value="1"/>
</dbReference>
<dbReference type="PANTHER" id="PTHR42760">
    <property type="entry name" value="SHORT-CHAIN DEHYDROGENASES/REDUCTASES FAMILY MEMBER"/>
    <property type="match status" value="1"/>
</dbReference>
<dbReference type="Pfam" id="PF00106">
    <property type="entry name" value="adh_short"/>
    <property type="match status" value="1"/>
</dbReference>
<reference evidence="3 4" key="1">
    <citation type="submission" date="2017-05" db="EMBL/GenBank/DDBJ databases">
        <title>The Genome Sequence of Tsuchiyaea wingfieldii DSM 27421.</title>
        <authorList>
            <person name="Cuomo C."/>
            <person name="Passer A."/>
            <person name="Billmyre B."/>
            <person name="Heitman J."/>
        </authorList>
    </citation>
    <scope>NUCLEOTIDE SEQUENCE [LARGE SCALE GENOMIC DNA]</scope>
    <source>
        <strain evidence="3 4">DSM 27421</strain>
    </source>
</reference>
<comment type="caution">
    <text evidence="3">The sequence shown here is derived from an EMBL/GenBank/DDBJ whole genome shotgun (WGS) entry which is preliminary data.</text>
</comment>
<dbReference type="AlphaFoldDB" id="A0A5D3AUR0"/>
<dbReference type="PRINTS" id="PR00081">
    <property type="entry name" value="GDHRDH"/>
</dbReference>
<name>A0A5D3AUR0_9TREE</name>
<keyword evidence="4" id="KW-1185">Reference proteome</keyword>
<sequence length="295" mass="31284">MSAETALTVQDQVLASLRSGNESLASGGSGKLDRRVGIITGVGPESGIGAAAARLFAREGARHLYLIDRNDTHIQPLLHHLNLLYPSTKTTFHLADAASPLAIWSIINAVLEEEGRLDFFFANAGMLQVVDPKFGKDKDASARSYGRAIGEIGEDEVCEIFRINALAPYIAIKYASAAMSRLCPEKGKTIPGGSIVLTASVGGLKANAGPIPYSAAKASVISMAQTSAFALTGTNIRVNAICPGFIDTDMTKDLTESARANNMDDGTMLNPTLRRGLGMESAKELMVLERGLVLY</sequence>
<evidence type="ECO:0000256" key="2">
    <source>
        <dbReference type="ARBA" id="ARBA00023002"/>
    </source>
</evidence>
<dbReference type="GO" id="GO:0016616">
    <property type="term" value="F:oxidoreductase activity, acting on the CH-OH group of donors, NAD or NADP as acceptor"/>
    <property type="evidence" value="ECO:0007669"/>
    <property type="project" value="TreeGrafter"/>
</dbReference>
<proteinExistence type="inferred from homology"/>
<dbReference type="EMBL" id="NIDF01000073">
    <property type="protein sequence ID" value="TYJ53951.1"/>
    <property type="molecule type" value="Genomic_DNA"/>
</dbReference>
<accession>A0A5D3AUR0</accession>
<comment type="similarity">
    <text evidence="1">Belongs to the short-chain dehydrogenases/reductases (SDR) family.</text>
</comment>
<keyword evidence="2" id="KW-0560">Oxidoreductase</keyword>
<protein>
    <submittedName>
        <fullName evidence="3">Uncharacterized protein</fullName>
    </submittedName>
</protein>
<dbReference type="Proteomes" id="UP000322245">
    <property type="component" value="Unassembled WGS sequence"/>
</dbReference>
<dbReference type="Gene3D" id="3.40.50.720">
    <property type="entry name" value="NAD(P)-binding Rossmann-like Domain"/>
    <property type="match status" value="1"/>
</dbReference>
<gene>
    <name evidence="3" type="ORF">B9479_005428</name>
</gene>
<dbReference type="InterPro" id="IPR036291">
    <property type="entry name" value="NAD(P)-bd_dom_sf"/>
</dbReference>
<evidence type="ECO:0000313" key="3">
    <source>
        <dbReference type="EMBL" id="TYJ53951.1"/>
    </source>
</evidence>
<dbReference type="PANTHER" id="PTHR42760:SF133">
    <property type="entry name" value="3-OXOACYL-[ACYL-CARRIER-PROTEIN] REDUCTASE"/>
    <property type="match status" value="1"/>
</dbReference>